<accession>A0ABQ6PIR6</accession>
<gene>
    <name evidence="3" type="ORF">Aconfl_04030</name>
</gene>
<organism evidence="3 4">
    <name type="scientific">Algoriphagus confluentis</name>
    <dbReference type="NCBI Taxonomy" id="1697556"/>
    <lineage>
        <taxon>Bacteria</taxon>
        <taxon>Pseudomonadati</taxon>
        <taxon>Bacteroidota</taxon>
        <taxon>Cytophagia</taxon>
        <taxon>Cytophagales</taxon>
        <taxon>Cyclobacteriaceae</taxon>
        <taxon>Algoriphagus</taxon>
    </lineage>
</organism>
<reference evidence="3 4" key="1">
    <citation type="submission" date="2023-08" db="EMBL/GenBank/DDBJ databases">
        <title>Draft genome sequence of Algoriphagus confluentis.</title>
        <authorList>
            <person name="Takatani N."/>
            <person name="Hosokawa M."/>
            <person name="Sawabe T."/>
        </authorList>
    </citation>
    <scope>NUCLEOTIDE SEQUENCE [LARGE SCALE GENOMIC DNA]</scope>
    <source>
        <strain evidence="3 4">NBRC 111222</strain>
    </source>
</reference>
<dbReference type="PANTHER" id="PTHR23416">
    <property type="entry name" value="SIALIC ACID SYNTHASE-RELATED"/>
    <property type="match status" value="1"/>
</dbReference>
<dbReference type="Gene3D" id="2.160.10.10">
    <property type="entry name" value="Hexapeptide repeat proteins"/>
    <property type="match status" value="1"/>
</dbReference>
<dbReference type="InterPro" id="IPR051159">
    <property type="entry name" value="Hexapeptide_acetyltransf"/>
</dbReference>
<evidence type="ECO:0000256" key="2">
    <source>
        <dbReference type="ARBA" id="ARBA00022679"/>
    </source>
</evidence>
<dbReference type="SUPFAM" id="SSF51161">
    <property type="entry name" value="Trimeric LpxA-like enzymes"/>
    <property type="match status" value="1"/>
</dbReference>
<dbReference type="InterPro" id="IPR001451">
    <property type="entry name" value="Hexapep"/>
</dbReference>
<dbReference type="CDD" id="cd04647">
    <property type="entry name" value="LbH_MAT_like"/>
    <property type="match status" value="1"/>
</dbReference>
<dbReference type="Proteomes" id="UP001338309">
    <property type="component" value="Unassembled WGS sequence"/>
</dbReference>
<sequence length="168" mass="18728">MGIIRGLLNKIKTKFWTHYALRKVKQKGVNIKVNGPTYFTNKTVLGNNTHFNGFKVIGSGLCRIGDNFHSGSGCIVMTHYHNYESGSKIPYDNSYIVKDVEIGDNVWFGLNVIVLPGVKIGEGCVVQAGSVVVSDLPPLSIAGGHPAKVFKYRNEERYFDLKNEKKFF</sequence>
<dbReference type="RefSeq" id="WP_338222563.1">
    <property type="nucleotide sequence ID" value="NZ_BTPD01000001.1"/>
</dbReference>
<dbReference type="PANTHER" id="PTHR23416:SF23">
    <property type="entry name" value="ACETYLTRANSFERASE C18B11.09C-RELATED"/>
    <property type="match status" value="1"/>
</dbReference>
<evidence type="ECO:0000256" key="1">
    <source>
        <dbReference type="ARBA" id="ARBA00007274"/>
    </source>
</evidence>
<evidence type="ECO:0008006" key="5">
    <source>
        <dbReference type="Google" id="ProtNLM"/>
    </source>
</evidence>
<name>A0ABQ6PIR6_9BACT</name>
<dbReference type="EMBL" id="BTPD01000001">
    <property type="protein sequence ID" value="GMQ27761.1"/>
    <property type="molecule type" value="Genomic_DNA"/>
</dbReference>
<protein>
    <recommendedName>
        <fullName evidence="5">Acyltransferase</fullName>
    </recommendedName>
</protein>
<evidence type="ECO:0000313" key="3">
    <source>
        <dbReference type="EMBL" id="GMQ27761.1"/>
    </source>
</evidence>
<comment type="caution">
    <text evidence="3">The sequence shown here is derived from an EMBL/GenBank/DDBJ whole genome shotgun (WGS) entry which is preliminary data.</text>
</comment>
<proteinExistence type="inferred from homology"/>
<keyword evidence="4" id="KW-1185">Reference proteome</keyword>
<keyword evidence="2" id="KW-0808">Transferase</keyword>
<evidence type="ECO:0000313" key="4">
    <source>
        <dbReference type="Proteomes" id="UP001338309"/>
    </source>
</evidence>
<dbReference type="Pfam" id="PF14602">
    <property type="entry name" value="Hexapep_2"/>
    <property type="match status" value="1"/>
</dbReference>
<comment type="similarity">
    <text evidence="1">Belongs to the transferase hexapeptide repeat family.</text>
</comment>
<dbReference type="InterPro" id="IPR011004">
    <property type="entry name" value="Trimer_LpxA-like_sf"/>
</dbReference>